<comment type="caution">
    <text evidence="10">The sequence shown here is derived from an EMBL/GenBank/DDBJ whole genome shotgun (WGS) entry which is preliminary data.</text>
</comment>
<keyword evidence="2" id="KW-0547">Nucleotide-binding</keyword>
<accession>A0A543IX31</accession>
<evidence type="ECO:0000256" key="1">
    <source>
        <dbReference type="ARBA" id="ARBA00007913"/>
    </source>
</evidence>
<dbReference type="SUPFAM" id="SSF52540">
    <property type="entry name" value="P-loop containing nucleoside triphosphate hydrolases"/>
    <property type="match status" value="1"/>
</dbReference>
<dbReference type="EMBL" id="VFPQ01000001">
    <property type="protein sequence ID" value="TQM75126.1"/>
    <property type="molecule type" value="Genomic_DNA"/>
</dbReference>
<keyword evidence="6" id="KW-0175">Coiled coil</keyword>
<dbReference type="Proteomes" id="UP000319213">
    <property type="component" value="Unassembled WGS sequence"/>
</dbReference>
<evidence type="ECO:0000256" key="3">
    <source>
        <dbReference type="ARBA" id="ARBA00022801"/>
    </source>
</evidence>
<dbReference type="GO" id="GO:0043139">
    <property type="term" value="F:5'-3' DNA helicase activity"/>
    <property type="evidence" value="ECO:0007669"/>
    <property type="project" value="TreeGrafter"/>
</dbReference>
<evidence type="ECO:0000259" key="9">
    <source>
        <dbReference type="Pfam" id="PF13087"/>
    </source>
</evidence>
<dbReference type="Pfam" id="PF13086">
    <property type="entry name" value="AAA_11"/>
    <property type="match status" value="1"/>
</dbReference>
<dbReference type="InterPro" id="IPR047187">
    <property type="entry name" value="SF1_C_Upf1"/>
</dbReference>
<dbReference type="GO" id="GO:0005524">
    <property type="term" value="F:ATP binding"/>
    <property type="evidence" value="ECO:0007669"/>
    <property type="project" value="UniProtKB-KW"/>
</dbReference>
<comment type="similarity">
    <text evidence="1">Belongs to the DNA2/NAM7 helicase family.</text>
</comment>
<dbReference type="PANTHER" id="PTHR43788">
    <property type="entry name" value="DNA2/NAM7 HELICASE FAMILY MEMBER"/>
    <property type="match status" value="1"/>
</dbReference>
<feature type="domain" description="DNA2/NAM7 helicase helicase" evidence="8">
    <location>
        <begin position="281"/>
        <end position="518"/>
    </location>
</feature>
<feature type="coiled-coil region" evidence="6">
    <location>
        <begin position="391"/>
        <end position="437"/>
    </location>
</feature>
<keyword evidence="3" id="KW-0378">Hydrolase</keyword>
<dbReference type="RefSeq" id="WP_142259193.1">
    <property type="nucleotide sequence ID" value="NZ_BMPV01000007.1"/>
</dbReference>
<dbReference type="InterPro" id="IPR041679">
    <property type="entry name" value="DNA2/NAM7-like_C"/>
</dbReference>
<protein>
    <submittedName>
        <fullName evidence="10">AAA domain-containing protein</fullName>
    </submittedName>
</protein>
<dbReference type="CDD" id="cd18808">
    <property type="entry name" value="SF1_C_Upf1"/>
    <property type="match status" value="1"/>
</dbReference>
<evidence type="ECO:0000256" key="7">
    <source>
        <dbReference type="SAM" id="MobiDB-lite"/>
    </source>
</evidence>
<keyword evidence="11" id="KW-1185">Reference proteome</keyword>
<evidence type="ECO:0000256" key="5">
    <source>
        <dbReference type="ARBA" id="ARBA00022840"/>
    </source>
</evidence>
<proteinExistence type="inferred from homology"/>
<organism evidence="10 11">
    <name type="scientific">Thermopolyspora flexuosa</name>
    <dbReference type="NCBI Taxonomy" id="103836"/>
    <lineage>
        <taxon>Bacteria</taxon>
        <taxon>Bacillati</taxon>
        <taxon>Actinomycetota</taxon>
        <taxon>Actinomycetes</taxon>
        <taxon>Streptosporangiales</taxon>
        <taxon>Streptosporangiaceae</taxon>
        <taxon>Thermopolyspora</taxon>
    </lineage>
</organism>
<feature type="region of interest" description="Disordered" evidence="7">
    <location>
        <begin position="66"/>
        <end position="101"/>
    </location>
</feature>
<feature type="domain" description="DNA2/NAM7 helicase-like C-terminal" evidence="9">
    <location>
        <begin position="547"/>
        <end position="731"/>
    </location>
</feature>
<dbReference type="GO" id="GO:0016787">
    <property type="term" value="F:hydrolase activity"/>
    <property type="evidence" value="ECO:0007669"/>
    <property type="project" value="UniProtKB-KW"/>
</dbReference>
<evidence type="ECO:0000313" key="10">
    <source>
        <dbReference type="EMBL" id="TQM75126.1"/>
    </source>
</evidence>
<evidence type="ECO:0000256" key="6">
    <source>
        <dbReference type="SAM" id="Coils"/>
    </source>
</evidence>
<dbReference type="InterPro" id="IPR041677">
    <property type="entry name" value="DNA2/NAM7_AAA_11"/>
</dbReference>
<evidence type="ECO:0000256" key="4">
    <source>
        <dbReference type="ARBA" id="ARBA00022806"/>
    </source>
</evidence>
<evidence type="ECO:0000313" key="11">
    <source>
        <dbReference type="Proteomes" id="UP000319213"/>
    </source>
</evidence>
<dbReference type="InterPro" id="IPR050534">
    <property type="entry name" value="Coronavir_polyprotein_1ab"/>
</dbReference>
<dbReference type="OrthoDB" id="3197455at2"/>
<evidence type="ECO:0000259" key="8">
    <source>
        <dbReference type="Pfam" id="PF13086"/>
    </source>
</evidence>
<dbReference type="Pfam" id="PF13087">
    <property type="entry name" value="AAA_12"/>
    <property type="match status" value="1"/>
</dbReference>
<dbReference type="PANTHER" id="PTHR43788:SF8">
    <property type="entry name" value="DNA-BINDING PROTEIN SMUBP-2"/>
    <property type="match status" value="1"/>
</dbReference>
<evidence type="ECO:0000256" key="2">
    <source>
        <dbReference type="ARBA" id="ARBA00022741"/>
    </source>
</evidence>
<sequence length="957" mass="103265">MAASRRPRLVDVIQKALANGPISRDALLTALQQAGFRADEGVVWETCRLHGIADLEDDMWMPRGWAAPIGADPQANGGTSQQRRPAISPVDRSAEEQADAEVQRLAVRHGLPLSEPVAPVGPVPDGWAEVAAAAARAFRDELKEVANRRTQSDMPLSSGEEVSTAGSQRKLVRYEVEGELGVAEGTTALLIVDDVQIPVEVVSVFGNVVTLSLPHGAAVVPEATLRLDLSWLLTAQSERLGELAHGGPGFNAEAALAVVTPCRDGGPAARVRLAEHEAAGLNAGQRNAVELGLAPGLTWLWGPPGTGKTTTISALVAKLCEQGRRVLLAAPTNAALDVAIKAVLKRAPHLGSGALVRVGQPSDPALIDRPEGRILVDEIAAEQGAPLARHRVEVNERLRDRRAVLEELKQRRHGRLTEREESLRLRLETEIAELQALDGALGRKLLEVRRHVCRKATVVAATAHQLVLEVLKGITFDVVVLDEASMTTAALAMLVAGAGQGHTIIAGDFRQLPPVVVAQTPAAQEWLHRSPFEKAGVTTAVAERRPPARLAALTEQYRMRRQIGDIVSTAFYPESPLQTAPAVADRPVRSRAPWAASNLVVVDTSGMRARTARRQGMVSRYNLMHAQLIAALTAEAVADAHDLAMITPFAPQARLLESLLPEKRMEQWAASTVHRFQGDERDIVVYDTVDTGRGVTPLHMWFTEGDTGSEGARLLNVAASRARDHLLIVGALDRLHRIGAARTPVWTFFAHLLDRAERLPWDRALALSTVTERVEPEDLVELLRADIERADTVEMWLPGVLTYSLADLVPALLSVHGGKPESEAVTIWVEPEADGHLPDPARYAHNKGVNVRPCLPILESGAVIGDVVWSAAGSLCGPDPGLVLRTEHRAFADAVRRAQRRRPGTGPGGAPGSGQRGDRCGRCERMLIRYEQGRLGAPDLRYACAACDRRTRPADGR</sequence>
<name>A0A543IX31_9ACTN</name>
<gene>
    <name evidence="10" type="ORF">FHX40_1825</name>
</gene>
<dbReference type="InterPro" id="IPR027417">
    <property type="entry name" value="P-loop_NTPase"/>
</dbReference>
<dbReference type="AlphaFoldDB" id="A0A543IX31"/>
<keyword evidence="5" id="KW-0067">ATP-binding</keyword>
<keyword evidence="4" id="KW-0347">Helicase</keyword>
<feature type="region of interest" description="Disordered" evidence="7">
    <location>
        <begin position="896"/>
        <end position="918"/>
    </location>
</feature>
<feature type="compositionally biased region" description="Gly residues" evidence="7">
    <location>
        <begin position="905"/>
        <end position="915"/>
    </location>
</feature>
<dbReference type="Gene3D" id="3.40.50.300">
    <property type="entry name" value="P-loop containing nucleotide triphosphate hydrolases"/>
    <property type="match status" value="2"/>
</dbReference>
<reference evidence="10 11" key="1">
    <citation type="submission" date="2019-06" db="EMBL/GenBank/DDBJ databases">
        <title>Sequencing the genomes of 1000 actinobacteria strains.</title>
        <authorList>
            <person name="Klenk H.-P."/>
        </authorList>
    </citation>
    <scope>NUCLEOTIDE SEQUENCE [LARGE SCALE GENOMIC DNA]</scope>
    <source>
        <strain evidence="10 11">DSM 43186</strain>
    </source>
</reference>